<name>A0A699WR30_TANCI</name>
<reference evidence="2" key="1">
    <citation type="journal article" date="2019" name="Sci. Rep.">
        <title>Draft genome of Tanacetum cinerariifolium, the natural source of mosquito coil.</title>
        <authorList>
            <person name="Yamashiro T."/>
            <person name="Shiraishi A."/>
            <person name="Satake H."/>
            <person name="Nakayama K."/>
        </authorList>
    </citation>
    <scope>NUCLEOTIDE SEQUENCE</scope>
</reference>
<protein>
    <submittedName>
        <fullName evidence="2">Uncharacterized protein</fullName>
    </submittedName>
</protein>
<gene>
    <name evidence="2" type="ORF">Tci_920137</name>
</gene>
<proteinExistence type="predicted"/>
<organism evidence="2">
    <name type="scientific">Tanacetum cinerariifolium</name>
    <name type="common">Dalmatian daisy</name>
    <name type="synonym">Chrysanthemum cinerariifolium</name>
    <dbReference type="NCBI Taxonomy" id="118510"/>
    <lineage>
        <taxon>Eukaryota</taxon>
        <taxon>Viridiplantae</taxon>
        <taxon>Streptophyta</taxon>
        <taxon>Embryophyta</taxon>
        <taxon>Tracheophyta</taxon>
        <taxon>Spermatophyta</taxon>
        <taxon>Magnoliopsida</taxon>
        <taxon>eudicotyledons</taxon>
        <taxon>Gunneridae</taxon>
        <taxon>Pentapetalae</taxon>
        <taxon>asterids</taxon>
        <taxon>campanulids</taxon>
        <taxon>Asterales</taxon>
        <taxon>Asteraceae</taxon>
        <taxon>Asteroideae</taxon>
        <taxon>Anthemideae</taxon>
        <taxon>Anthemidinae</taxon>
        <taxon>Tanacetum</taxon>
    </lineage>
</organism>
<dbReference type="EMBL" id="BKCJ011716722">
    <property type="protein sequence ID" value="GFD48168.1"/>
    <property type="molecule type" value="Genomic_DNA"/>
</dbReference>
<feature type="non-terminal residue" evidence="2">
    <location>
        <position position="1"/>
    </location>
</feature>
<accession>A0A699WR30</accession>
<comment type="caution">
    <text evidence="2">The sequence shown here is derived from an EMBL/GenBank/DDBJ whole genome shotgun (WGS) entry which is preliminary data.</text>
</comment>
<sequence>TPETESDEVTESNAKNLLPIPSECEVTSEDESKCDMPIQDQSSSVFTAFSNPLFKDNDDLTSSDDESLFEEDVPIEESKVYSNPLFEDDEINSDELESHVESNFIESLSNHDALVDSSQRVDHLEEISEP</sequence>
<evidence type="ECO:0000256" key="1">
    <source>
        <dbReference type="SAM" id="MobiDB-lite"/>
    </source>
</evidence>
<dbReference type="AlphaFoldDB" id="A0A699WR30"/>
<feature type="compositionally biased region" description="Acidic residues" evidence="1">
    <location>
        <begin position="1"/>
        <end position="10"/>
    </location>
</feature>
<feature type="region of interest" description="Disordered" evidence="1">
    <location>
        <begin position="1"/>
        <end position="31"/>
    </location>
</feature>
<feature type="non-terminal residue" evidence="2">
    <location>
        <position position="130"/>
    </location>
</feature>
<evidence type="ECO:0000313" key="2">
    <source>
        <dbReference type="EMBL" id="GFD48168.1"/>
    </source>
</evidence>